<reference evidence="9 10" key="1">
    <citation type="submission" date="2017-02" db="EMBL/GenBank/DDBJ databases">
        <authorList>
            <person name="Peterson S.W."/>
        </authorList>
    </citation>
    <scope>NUCLEOTIDE SEQUENCE [LARGE SCALE GENOMIC DNA]</scope>
    <source>
        <strain evidence="9 10">B Ar 00.02</strain>
    </source>
</reference>
<evidence type="ECO:0000256" key="2">
    <source>
        <dbReference type="ARBA" id="ARBA00023239"/>
    </source>
</evidence>
<feature type="active site" description="Proton donor" evidence="3">
    <location>
        <position position="533"/>
    </location>
</feature>
<gene>
    <name evidence="9" type="ORF">FM101_01395</name>
</gene>
<evidence type="ECO:0000256" key="5">
    <source>
        <dbReference type="SAM" id="MobiDB-lite"/>
    </source>
</evidence>
<comment type="similarity">
    <text evidence="1">Belongs to the polysaccharide lyase 8 family.</text>
</comment>
<dbReference type="InterPro" id="IPR003159">
    <property type="entry name" value="Lyase_8_central_dom"/>
</dbReference>
<dbReference type="InterPro" id="IPR011013">
    <property type="entry name" value="Gal_mutarotase_sf_dom"/>
</dbReference>
<dbReference type="GO" id="GO:0005576">
    <property type="term" value="C:extracellular region"/>
    <property type="evidence" value="ECO:0007669"/>
    <property type="project" value="InterPro"/>
</dbReference>
<dbReference type="EMBL" id="FUHW01000007">
    <property type="protein sequence ID" value="SJM48687.1"/>
    <property type="molecule type" value="Genomic_DNA"/>
</dbReference>
<dbReference type="GO" id="GO:0006027">
    <property type="term" value="P:glycosaminoglycan catabolic process"/>
    <property type="evidence" value="ECO:0007669"/>
    <property type="project" value="InterPro"/>
</dbReference>
<dbReference type="GO" id="GO:0005975">
    <property type="term" value="P:carbohydrate metabolic process"/>
    <property type="evidence" value="ECO:0007669"/>
    <property type="project" value="InterPro"/>
</dbReference>
<dbReference type="SUPFAM" id="SSF48230">
    <property type="entry name" value="Chondroitin AC/alginate lyase"/>
    <property type="match status" value="1"/>
</dbReference>
<keyword evidence="4" id="KW-0479">Metal-binding</keyword>
<dbReference type="GO" id="GO:0034000">
    <property type="term" value="F:chondroitin-sulfate-ABC endolyase activity"/>
    <property type="evidence" value="ECO:0007669"/>
    <property type="project" value="InterPro"/>
</dbReference>
<feature type="active site" description="Proton acceptor" evidence="3">
    <location>
        <position position="417"/>
    </location>
</feature>
<dbReference type="GO" id="GO:0046872">
    <property type="term" value="F:metal ion binding"/>
    <property type="evidence" value="ECO:0007669"/>
    <property type="project" value="UniProtKB-KW"/>
</dbReference>
<feature type="active site" description="Proton acceptor" evidence="3">
    <location>
        <position position="526"/>
    </location>
</feature>
<dbReference type="InterPro" id="IPR006311">
    <property type="entry name" value="TAT_signal"/>
</dbReference>
<dbReference type="InterPro" id="IPR008979">
    <property type="entry name" value="Galactose-bd-like_sf"/>
</dbReference>
<feature type="compositionally biased region" description="Basic and acidic residues" evidence="5">
    <location>
        <begin position="878"/>
        <end position="888"/>
    </location>
</feature>
<dbReference type="GO" id="GO:0030246">
    <property type="term" value="F:carbohydrate binding"/>
    <property type="evidence" value="ECO:0007669"/>
    <property type="project" value="InterPro"/>
</dbReference>
<evidence type="ECO:0000259" key="8">
    <source>
        <dbReference type="Pfam" id="PF09093"/>
    </source>
</evidence>
<evidence type="ECO:0000256" key="1">
    <source>
        <dbReference type="ARBA" id="ARBA00006699"/>
    </source>
</evidence>
<dbReference type="SUPFAM" id="SSF49863">
    <property type="entry name" value="Hyaluronate lyase-like, C-terminal domain"/>
    <property type="match status" value="1"/>
</dbReference>
<dbReference type="Proteomes" id="UP000195913">
    <property type="component" value="Unassembled WGS sequence"/>
</dbReference>
<evidence type="ECO:0000313" key="10">
    <source>
        <dbReference type="Proteomes" id="UP000195913"/>
    </source>
</evidence>
<feature type="domain" description="Lyase N-terminal" evidence="7">
    <location>
        <begin position="91"/>
        <end position="240"/>
    </location>
</feature>
<dbReference type="PANTHER" id="PTHR37322">
    <property type="match status" value="1"/>
</dbReference>
<dbReference type="InterPro" id="IPR008929">
    <property type="entry name" value="Chondroitin_lyas"/>
</dbReference>
<dbReference type="Pfam" id="PF02278">
    <property type="entry name" value="Lyase_8"/>
    <property type="match status" value="1"/>
</dbReference>
<feature type="region of interest" description="Disordered" evidence="5">
    <location>
        <begin position="1059"/>
        <end position="1083"/>
    </location>
</feature>
<dbReference type="PIRSF" id="PIRSF034515">
    <property type="entry name" value="Chondroitinase"/>
    <property type="match status" value="1"/>
</dbReference>
<keyword evidence="4" id="KW-0106">Calcium</keyword>
<dbReference type="PANTHER" id="PTHR37322:SF3">
    <property type="entry name" value="CHONDROITIN SULFATE ABC EXOLYASE"/>
    <property type="match status" value="1"/>
</dbReference>
<evidence type="ECO:0000313" key="9">
    <source>
        <dbReference type="EMBL" id="SJM48687.1"/>
    </source>
</evidence>
<evidence type="ECO:0000259" key="7">
    <source>
        <dbReference type="Pfam" id="PF09092"/>
    </source>
</evidence>
<keyword evidence="10" id="KW-1185">Reference proteome</keyword>
<dbReference type="Gene3D" id="1.50.10.100">
    <property type="entry name" value="Chondroitin AC/alginate lyase"/>
    <property type="match status" value="1"/>
</dbReference>
<dbReference type="InterPro" id="IPR011071">
    <property type="entry name" value="Lyase_8-like_C"/>
</dbReference>
<feature type="domain" description="Polysaccharide lyase family 8 central" evidence="6">
    <location>
        <begin position="664"/>
        <end position="918"/>
    </location>
</feature>
<dbReference type="Gene3D" id="2.60.220.10">
    <property type="entry name" value="Polysaccharide lyase family 8-like, C-terminal"/>
    <property type="match status" value="1"/>
</dbReference>
<feature type="binding site" evidence="4">
    <location>
        <position position="92"/>
    </location>
    <ligand>
        <name>Ca(2+)</name>
        <dbReference type="ChEBI" id="CHEBI:29108"/>
    </ligand>
</feature>
<dbReference type="Gene3D" id="2.60.120.430">
    <property type="entry name" value="Galactose-binding lectin"/>
    <property type="match status" value="1"/>
</dbReference>
<dbReference type="PROSITE" id="PS51318">
    <property type="entry name" value="TAT"/>
    <property type="match status" value="1"/>
</dbReference>
<name>A0A1R4EYF3_9MICC</name>
<evidence type="ECO:0000256" key="4">
    <source>
        <dbReference type="PIRSR" id="PIRSR034515-3"/>
    </source>
</evidence>
<dbReference type="InterPro" id="IPR024200">
    <property type="entry name" value="Chondroitinase_ABC_I"/>
</dbReference>
<dbReference type="InterPro" id="IPR015176">
    <property type="entry name" value="Lyase_N"/>
</dbReference>
<accession>A0A1R4EYF3</accession>
<dbReference type="Pfam" id="PF09093">
    <property type="entry name" value="Lyase_catalyt"/>
    <property type="match status" value="1"/>
</dbReference>
<proteinExistence type="inferred from homology"/>
<dbReference type="InterPro" id="IPR014718">
    <property type="entry name" value="GH-type_carb-bd"/>
</dbReference>
<feature type="binding site" evidence="4">
    <location>
        <position position="119"/>
    </location>
    <ligand>
        <name>Ca(2+)</name>
        <dbReference type="ChEBI" id="CHEBI:29108"/>
    </ligand>
</feature>
<dbReference type="InterPro" id="IPR015177">
    <property type="entry name" value="Lyase_catalyt"/>
</dbReference>
<feature type="domain" description="Lyase catalytic" evidence="8">
    <location>
        <begin position="289"/>
        <end position="631"/>
    </location>
</feature>
<protein>
    <submittedName>
        <fullName evidence="9">Chondroitinase (Chondroitin lyase)</fullName>
    </submittedName>
</protein>
<dbReference type="SUPFAM" id="SSF49785">
    <property type="entry name" value="Galactose-binding domain-like"/>
    <property type="match status" value="1"/>
</dbReference>
<feature type="binding site" evidence="4">
    <location>
        <position position="232"/>
    </location>
    <ligand>
        <name>Ca(2+)</name>
        <dbReference type="ChEBI" id="CHEBI:29108"/>
    </ligand>
</feature>
<dbReference type="AlphaFoldDB" id="A0A1R4EYF3"/>
<evidence type="ECO:0000256" key="3">
    <source>
        <dbReference type="PIRSR" id="PIRSR034515-1"/>
    </source>
</evidence>
<dbReference type="SUPFAM" id="SSF74650">
    <property type="entry name" value="Galactose mutarotase-like"/>
    <property type="match status" value="1"/>
</dbReference>
<evidence type="ECO:0000259" key="6">
    <source>
        <dbReference type="Pfam" id="PF02278"/>
    </source>
</evidence>
<dbReference type="Gene3D" id="2.70.98.10">
    <property type="match status" value="1"/>
</dbReference>
<dbReference type="Pfam" id="PF09092">
    <property type="entry name" value="Lyase_N"/>
    <property type="match status" value="1"/>
</dbReference>
<dbReference type="InterPro" id="IPR039174">
    <property type="entry name" value="Chondroitin_ABC_lyase"/>
</dbReference>
<organism evidence="9 10">
    <name type="scientific">Arthrobacter rhombi</name>
    <dbReference type="NCBI Taxonomy" id="71253"/>
    <lineage>
        <taxon>Bacteria</taxon>
        <taxon>Bacillati</taxon>
        <taxon>Actinomycetota</taxon>
        <taxon>Actinomycetes</taxon>
        <taxon>Micrococcales</taxon>
        <taxon>Micrococcaceae</taxon>
        <taxon>Arthrobacter</taxon>
    </lineage>
</organism>
<feature type="region of interest" description="Disordered" evidence="5">
    <location>
        <begin position="878"/>
        <end position="903"/>
    </location>
</feature>
<dbReference type="GO" id="GO:0042597">
    <property type="term" value="C:periplasmic space"/>
    <property type="evidence" value="ECO:0007669"/>
    <property type="project" value="TreeGrafter"/>
</dbReference>
<keyword evidence="2 9" id="KW-0456">Lyase</keyword>
<sequence length="1104" mass="121112">MPEVSTRLSSWKALPVARSRTGEDWKTMNWTNLEFNRRTLIKVGSVASAGAAFALSAAPAQAAGARAPMAPAVPGDVEAKALALQPPTFLFETKVPEQVTAVSGAEPAISDEQAIIGKHSLRWDYSAGSILQIDAALDAEDSRIPEDDETKLGSCSTFGLWIYNSTARQGTLRLEFGRQGSKDAWCDLHLDFTGWRTVWIRLAQDLKGKPRRDMDTLRFVAPSSGSGTLFLDQLVLNMSMRTDHPMRSEQAPFVNPEADTAQNAHWLALLKFQELQDAQAPAPVTDATLLADVSTVKSRYLEAYLTGGGATTGAQVADLTAQLAKLGIPERSTSGPATPVFLNQQAIFPPQIAPELAALAGSAKLRTLTDLMQKIARAWERADATRRPLVAELYVRAVLHLRRVGWAKGSSQGSVHHLGYNIRGYYDSVFIMKDVLQDEGLLEEARADIDWFVGLGRVLERPLRRDGIMDIYNTNVRGLVAAAMLRETPGEQAAWLSAVRDFLDITLQPSDGLQGGIKADGSGFHHVGFYPAYSADGLSGLAPMVMVLGGTSFRLSEAAHSLLKKAVLGMRTFANKFEWSLTVCNRHPKAGQTLKLDPFQWLFQAGTPDGKKALDPELGAAFLRLLPEKQSSIHQRLAAKLAATGVTVEDSPTGHWTYNYGALGVHRREDWSVTVRGHNRYLWSSETYENANIYGRYGTYGQINVQSTGDPITLLDSGFSQEGWDWGRFPGTTAIHKPVDDLFIDLGLGVEIMPLSDSRFGGATNIDGRHGLFAMDLHEIPSWDPSHRARKSVFLFDERVIAVGTGIENNDRRNETGTTLFQSHLAATSEPTYIDSTRPVADFPLERKSRKKSKHAQWLADGKGNGYYIPAKQHLGIERSTQKSKDQSSGEPTSGDFATAWLSHGTKPRNGSYEYAMLIGRTPQQTAAFAKAMGGRRAPYEVLEARSDRHAVRDRETGITGYAVFEAGHGFEGDIEGVDTPSLLMTRREKNRLVMSVTDPDLRLYSGKDPDQYDAKGRFVGGVLPYVVSWRENASQAHTLTVKVKGSWKLAEKVDGVKVTSRKGHGGHDHHGGRHGHDHGRQGHTEIAVRTRDGLPVQFSLARH</sequence>